<evidence type="ECO:0000313" key="3">
    <source>
        <dbReference type="WBParaSite" id="Hba_17144"/>
    </source>
</evidence>
<protein>
    <submittedName>
        <fullName evidence="3">Uncharacterized protein</fullName>
    </submittedName>
</protein>
<proteinExistence type="predicted"/>
<dbReference type="WBParaSite" id="Hba_17144">
    <property type="protein sequence ID" value="Hba_17144"/>
    <property type="gene ID" value="Hba_17144"/>
</dbReference>
<accession>A0A1I7XI12</accession>
<evidence type="ECO:0000256" key="1">
    <source>
        <dbReference type="SAM" id="MobiDB-lite"/>
    </source>
</evidence>
<evidence type="ECO:0000313" key="2">
    <source>
        <dbReference type="Proteomes" id="UP000095283"/>
    </source>
</evidence>
<feature type="region of interest" description="Disordered" evidence="1">
    <location>
        <begin position="40"/>
        <end position="76"/>
    </location>
</feature>
<dbReference type="AlphaFoldDB" id="A0A1I7XI12"/>
<feature type="compositionally biased region" description="Acidic residues" evidence="1">
    <location>
        <begin position="67"/>
        <end position="76"/>
    </location>
</feature>
<organism evidence="2 3">
    <name type="scientific">Heterorhabditis bacteriophora</name>
    <name type="common">Entomopathogenic nematode worm</name>
    <dbReference type="NCBI Taxonomy" id="37862"/>
    <lineage>
        <taxon>Eukaryota</taxon>
        <taxon>Metazoa</taxon>
        <taxon>Ecdysozoa</taxon>
        <taxon>Nematoda</taxon>
        <taxon>Chromadorea</taxon>
        <taxon>Rhabditida</taxon>
        <taxon>Rhabditina</taxon>
        <taxon>Rhabditomorpha</taxon>
        <taxon>Strongyloidea</taxon>
        <taxon>Heterorhabditidae</taxon>
        <taxon>Heterorhabditis</taxon>
    </lineage>
</organism>
<keyword evidence="2" id="KW-1185">Reference proteome</keyword>
<reference evidence="3" key="1">
    <citation type="submission" date="2016-11" db="UniProtKB">
        <authorList>
            <consortium name="WormBaseParasite"/>
        </authorList>
    </citation>
    <scope>IDENTIFICATION</scope>
</reference>
<dbReference type="Proteomes" id="UP000095283">
    <property type="component" value="Unplaced"/>
</dbReference>
<sequence length="76" mass="8558">MTTTFQASRQLPARESIQQPNECMVSFGGQRSYLRVPDQISGRTSPSVASMTSEPESCIDDNHYMQDDDEVDIGEW</sequence>
<feature type="compositionally biased region" description="Polar residues" evidence="1">
    <location>
        <begin position="41"/>
        <end position="55"/>
    </location>
</feature>
<name>A0A1I7XI12_HETBA</name>